<dbReference type="Proteomes" id="UP000289946">
    <property type="component" value="Unassembled WGS sequence"/>
</dbReference>
<sequence length="157" mass="17260">MDNQESTTPEAARDRLAELKADTKWRDAFVSGNGPQVSEFRRLSELAAKATDRTINDAIAGKAPSMDQIFIDPQMRDATQTIEALRGMGIHEESVARSVLDGSAVSADERHQASIAKDRLMKDVDWTKKYLAGDGEARRQMGLLNVILTRSVKESAA</sequence>
<comment type="caution">
    <text evidence="1">The sequence shown here is derived from an EMBL/GenBank/DDBJ whole genome shotgun (WGS) entry which is preliminary data.</text>
</comment>
<evidence type="ECO:0008006" key="3">
    <source>
        <dbReference type="Google" id="ProtNLM"/>
    </source>
</evidence>
<evidence type="ECO:0000313" key="2">
    <source>
        <dbReference type="Proteomes" id="UP000289946"/>
    </source>
</evidence>
<organism evidence="1 2">
    <name type="scientific">Bradyrhizobium zhanjiangense</name>
    <dbReference type="NCBI Taxonomy" id="1325107"/>
    <lineage>
        <taxon>Bacteria</taxon>
        <taxon>Pseudomonadati</taxon>
        <taxon>Pseudomonadota</taxon>
        <taxon>Alphaproteobacteria</taxon>
        <taxon>Hyphomicrobiales</taxon>
        <taxon>Nitrobacteraceae</taxon>
        <taxon>Bradyrhizobium</taxon>
    </lineage>
</organism>
<reference evidence="1 2" key="1">
    <citation type="submission" date="2018-10" db="EMBL/GenBank/DDBJ databases">
        <title>Bradyrhizobium sp. nov., isolated from effective nodules of peanut in China.</title>
        <authorList>
            <person name="Li Y."/>
        </authorList>
    </citation>
    <scope>NUCLEOTIDE SEQUENCE [LARGE SCALE GENOMIC DNA]</scope>
    <source>
        <strain evidence="1 2">CCBAU 51781</strain>
    </source>
</reference>
<keyword evidence="2" id="KW-1185">Reference proteome</keyword>
<dbReference type="EMBL" id="RDRA01000035">
    <property type="protein sequence ID" value="RXG86496.1"/>
    <property type="molecule type" value="Genomic_DNA"/>
</dbReference>
<accession>A0ABY0DAP7</accession>
<proteinExistence type="predicted"/>
<gene>
    <name evidence="1" type="ORF">EAS62_37270</name>
</gene>
<dbReference type="RefSeq" id="WP_128942738.1">
    <property type="nucleotide sequence ID" value="NZ_RDRA01000035.1"/>
</dbReference>
<evidence type="ECO:0000313" key="1">
    <source>
        <dbReference type="EMBL" id="RXG86496.1"/>
    </source>
</evidence>
<name>A0ABY0DAP7_9BRAD</name>
<protein>
    <recommendedName>
        <fullName evidence="3">Terminase small subunit</fullName>
    </recommendedName>
</protein>